<gene>
    <name evidence="2" type="ORF">JY500_19380</name>
</gene>
<name>A0ABX7M4C5_9RHOO</name>
<dbReference type="InterPro" id="IPR021647">
    <property type="entry name" value="CusF_Ec"/>
</dbReference>
<accession>A0ABX7M4C5</accession>
<dbReference type="InterPro" id="IPR042230">
    <property type="entry name" value="CusF_sf"/>
</dbReference>
<dbReference type="EMBL" id="CP071060">
    <property type="protein sequence ID" value="QSI76596.1"/>
    <property type="molecule type" value="Genomic_DNA"/>
</dbReference>
<keyword evidence="3" id="KW-1185">Reference proteome</keyword>
<dbReference type="Pfam" id="PF11604">
    <property type="entry name" value="CusF_Ec"/>
    <property type="match status" value="1"/>
</dbReference>
<keyword evidence="1" id="KW-0732">Signal</keyword>
<dbReference type="Proteomes" id="UP000663570">
    <property type="component" value="Chromosome"/>
</dbReference>
<dbReference type="RefSeq" id="WP_206254244.1">
    <property type="nucleotide sequence ID" value="NZ_CP071060.1"/>
</dbReference>
<sequence>MNTLLPIAALSIALLAAAPAQAADPHAGHHAAATKNAEMSHGTVKKVDKAKGTITIAHGPLVNLGMGAMTMSFKAKDAAWLDQVKGGDAIDFVAEDVGGALTITQLQRK</sequence>
<protein>
    <submittedName>
        <fullName evidence="2">Copper-binding protein</fullName>
    </submittedName>
</protein>
<evidence type="ECO:0000313" key="3">
    <source>
        <dbReference type="Proteomes" id="UP000663570"/>
    </source>
</evidence>
<evidence type="ECO:0000313" key="2">
    <source>
        <dbReference type="EMBL" id="QSI76596.1"/>
    </source>
</evidence>
<reference evidence="2 3" key="1">
    <citation type="submission" date="2021-02" db="EMBL/GenBank/DDBJ databases">
        <title>Niveibacterium changnyeongensis HC41.</title>
        <authorList>
            <person name="Kang M."/>
        </authorList>
    </citation>
    <scope>NUCLEOTIDE SEQUENCE [LARGE SCALE GENOMIC DNA]</scope>
    <source>
        <strain evidence="2 3">HC41</strain>
    </source>
</reference>
<evidence type="ECO:0000256" key="1">
    <source>
        <dbReference type="SAM" id="SignalP"/>
    </source>
</evidence>
<dbReference type="Gene3D" id="2.40.50.320">
    <property type="entry name" value="Copper binding periplasmic protein CusF"/>
    <property type="match status" value="1"/>
</dbReference>
<proteinExistence type="predicted"/>
<feature type="chain" id="PRO_5045855633" evidence="1">
    <location>
        <begin position="23"/>
        <end position="109"/>
    </location>
</feature>
<organism evidence="2 3">
    <name type="scientific">Niveibacterium microcysteis</name>
    <dbReference type="NCBI Taxonomy" id="2811415"/>
    <lineage>
        <taxon>Bacteria</taxon>
        <taxon>Pseudomonadati</taxon>
        <taxon>Pseudomonadota</taxon>
        <taxon>Betaproteobacteria</taxon>
        <taxon>Rhodocyclales</taxon>
        <taxon>Rhodocyclaceae</taxon>
        <taxon>Niveibacterium</taxon>
    </lineage>
</organism>
<feature type="signal peptide" evidence="1">
    <location>
        <begin position="1"/>
        <end position="22"/>
    </location>
</feature>